<organism evidence="1 2">
    <name type="scientific">Paenibacillus larvae subsp. pulvifaciens</name>
    <dbReference type="NCBI Taxonomy" id="1477"/>
    <lineage>
        <taxon>Bacteria</taxon>
        <taxon>Bacillati</taxon>
        <taxon>Bacillota</taxon>
        <taxon>Bacilli</taxon>
        <taxon>Bacillales</taxon>
        <taxon>Paenibacillaceae</taxon>
        <taxon>Paenibacillus</taxon>
    </lineage>
</organism>
<gene>
    <name evidence="1" type="ORF">B7C51_07940</name>
</gene>
<sequence>MEGLVRDDTMQLIFFEDRMKKMALKKALDGIKVRFGDASIMRTESITGSGQAKELHMKIGGHYR</sequence>
<dbReference type="RefSeq" id="WP_023484139.1">
    <property type="nucleotide sequence ID" value="NZ_CP020557.1"/>
</dbReference>
<dbReference type="AlphaFoldDB" id="A0A1V0URN5"/>
<protein>
    <recommendedName>
        <fullName evidence="3">DNA polymerase IV</fullName>
    </recommendedName>
</protein>
<dbReference type="Proteomes" id="UP000192727">
    <property type="component" value="Chromosome"/>
</dbReference>
<reference evidence="1 2" key="1">
    <citation type="submission" date="2017-03" db="EMBL/GenBank/DDBJ databases">
        <title>Paenibacillus larvae genome sequencing.</title>
        <authorList>
            <person name="Dingman D.W."/>
        </authorList>
    </citation>
    <scope>NUCLEOTIDE SEQUENCE [LARGE SCALE GENOMIC DNA]</scope>
    <source>
        <strain evidence="1 2">SAG 10367</strain>
    </source>
</reference>
<dbReference type="EMBL" id="CP020557">
    <property type="protein sequence ID" value="ARF67777.1"/>
    <property type="molecule type" value="Genomic_DNA"/>
</dbReference>
<name>A0A1V0URN5_9BACL</name>
<proteinExistence type="predicted"/>
<evidence type="ECO:0000313" key="2">
    <source>
        <dbReference type="Proteomes" id="UP000192727"/>
    </source>
</evidence>
<accession>A0A1V0URN5</accession>
<evidence type="ECO:0000313" key="1">
    <source>
        <dbReference type="EMBL" id="ARF67777.1"/>
    </source>
</evidence>
<evidence type="ECO:0008006" key="3">
    <source>
        <dbReference type="Google" id="ProtNLM"/>
    </source>
</evidence>